<evidence type="ECO:0000313" key="2">
    <source>
        <dbReference type="EMBL" id="MBR0597032.1"/>
    </source>
</evidence>
<keyword evidence="1" id="KW-0802">TPR repeat</keyword>
<organism evidence="2 3">
    <name type="scientific">Sinanaerobacter chloroacetimidivorans</name>
    <dbReference type="NCBI Taxonomy" id="2818044"/>
    <lineage>
        <taxon>Bacteria</taxon>
        <taxon>Bacillati</taxon>
        <taxon>Bacillota</taxon>
        <taxon>Clostridia</taxon>
        <taxon>Peptostreptococcales</taxon>
        <taxon>Anaerovoracaceae</taxon>
        <taxon>Sinanaerobacter</taxon>
    </lineage>
</organism>
<accession>A0A8J7VXS0</accession>
<reference evidence="2" key="2">
    <citation type="submission" date="2021-04" db="EMBL/GenBank/DDBJ databases">
        <authorList>
            <person name="Liu J."/>
        </authorList>
    </citation>
    <scope>NUCLEOTIDE SEQUENCE</scope>
    <source>
        <strain evidence="2">BAD-6</strain>
    </source>
</reference>
<dbReference type="SMART" id="SM00028">
    <property type="entry name" value="TPR"/>
    <property type="match status" value="1"/>
</dbReference>
<evidence type="ECO:0000256" key="1">
    <source>
        <dbReference type="PROSITE-ProRule" id="PRU00339"/>
    </source>
</evidence>
<dbReference type="InterPro" id="IPR019734">
    <property type="entry name" value="TPR_rpt"/>
</dbReference>
<gene>
    <name evidence="2" type="ORF">KCX82_04025</name>
</gene>
<name>A0A8J7VXS0_9FIRM</name>
<evidence type="ECO:0000313" key="3">
    <source>
        <dbReference type="Proteomes" id="UP000675664"/>
    </source>
</evidence>
<dbReference type="EMBL" id="JAGSND010000002">
    <property type="protein sequence ID" value="MBR0597032.1"/>
    <property type="molecule type" value="Genomic_DNA"/>
</dbReference>
<dbReference type="Pfam" id="PF13181">
    <property type="entry name" value="TPR_8"/>
    <property type="match status" value="1"/>
</dbReference>
<feature type="repeat" description="TPR" evidence="1">
    <location>
        <begin position="44"/>
        <end position="77"/>
    </location>
</feature>
<reference evidence="2" key="1">
    <citation type="submission" date="2021-04" db="EMBL/GenBank/DDBJ databases">
        <title>Sinoanaerobacter chloroacetimidivorans sp. nov., an obligate anaerobic bacterium isolated from anaerobic sludge.</title>
        <authorList>
            <person name="Bao Y."/>
        </authorList>
    </citation>
    <scope>NUCLEOTIDE SEQUENCE</scope>
    <source>
        <strain evidence="2">BAD-6</strain>
    </source>
</reference>
<proteinExistence type="predicted"/>
<dbReference type="InterPro" id="IPR011990">
    <property type="entry name" value="TPR-like_helical_dom_sf"/>
</dbReference>
<dbReference type="SUPFAM" id="SSF48452">
    <property type="entry name" value="TPR-like"/>
    <property type="match status" value="1"/>
</dbReference>
<dbReference type="AlphaFoldDB" id="A0A8J7VXS0"/>
<sequence length="90" mass="10368">MKTCDFEGAIICFHKCNTFFTKHKILNKYGSIISLNPLRYTYKELTLAKLAYSYSQKGDLDQAQEYLKECLALNPKDGLVVSTQHERSIE</sequence>
<dbReference type="PROSITE" id="PS50005">
    <property type="entry name" value="TPR"/>
    <property type="match status" value="1"/>
</dbReference>
<protein>
    <submittedName>
        <fullName evidence="2">Tetratricopeptide repeat protein</fullName>
    </submittedName>
</protein>
<dbReference type="Proteomes" id="UP000675664">
    <property type="component" value="Unassembled WGS sequence"/>
</dbReference>
<comment type="caution">
    <text evidence="2">The sequence shown here is derived from an EMBL/GenBank/DDBJ whole genome shotgun (WGS) entry which is preliminary data.</text>
</comment>
<keyword evidence="3" id="KW-1185">Reference proteome</keyword>
<dbReference type="Gene3D" id="1.25.40.10">
    <property type="entry name" value="Tetratricopeptide repeat domain"/>
    <property type="match status" value="1"/>
</dbReference>
<dbReference type="RefSeq" id="WP_227017164.1">
    <property type="nucleotide sequence ID" value="NZ_JAGSND010000002.1"/>
</dbReference>